<protein>
    <submittedName>
        <fullName evidence="2">Uncharacterized protein</fullName>
    </submittedName>
</protein>
<keyword evidence="3" id="KW-1185">Reference proteome</keyword>
<dbReference type="EMBL" id="JAHYIQ010000004">
    <property type="protein sequence ID" value="KAK1132691.1"/>
    <property type="molecule type" value="Genomic_DNA"/>
</dbReference>
<organism evidence="2 3">
    <name type="scientific">Melipona bicolor</name>
    <dbReference type="NCBI Taxonomy" id="60889"/>
    <lineage>
        <taxon>Eukaryota</taxon>
        <taxon>Metazoa</taxon>
        <taxon>Ecdysozoa</taxon>
        <taxon>Arthropoda</taxon>
        <taxon>Hexapoda</taxon>
        <taxon>Insecta</taxon>
        <taxon>Pterygota</taxon>
        <taxon>Neoptera</taxon>
        <taxon>Endopterygota</taxon>
        <taxon>Hymenoptera</taxon>
        <taxon>Apocrita</taxon>
        <taxon>Aculeata</taxon>
        <taxon>Apoidea</taxon>
        <taxon>Anthophila</taxon>
        <taxon>Apidae</taxon>
        <taxon>Melipona</taxon>
    </lineage>
</organism>
<dbReference type="AlphaFoldDB" id="A0AA40KTY1"/>
<feature type="non-terminal residue" evidence="2">
    <location>
        <position position="132"/>
    </location>
</feature>
<proteinExistence type="predicted"/>
<dbReference type="Proteomes" id="UP001177670">
    <property type="component" value="Unassembled WGS sequence"/>
</dbReference>
<sequence>MINLNQQTNQPDRDKSSNKESRERNPVTQRVHGQVSRSSRKKERGKGKQLIGGKYSSRHSRLVRAGAARTSRGGARVPGTSHCLRGVAATEGKGVEGETMYRTMEELTMPSMRRAPRQCGAVACSPPRSLNQ</sequence>
<accession>A0AA40KTY1</accession>
<feature type="compositionally biased region" description="Low complexity" evidence="1">
    <location>
        <begin position="64"/>
        <end position="75"/>
    </location>
</feature>
<evidence type="ECO:0000313" key="3">
    <source>
        <dbReference type="Proteomes" id="UP001177670"/>
    </source>
</evidence>
<feature type="compositionally biased region" description="Polar residues" evidence="1">
    <location>
        <begin position="1"/>
        <end position="10"/>
    </location>
</feature>
<name>A0AA40KTY1_9HYME</name>
<feature type="compositionally biased region" description="Basic and acidic residues" evidence="1">
    <location>
        <begin position="11"/>
        <end position="25"/>
    </location>
</feature>
<comment type="caution">
    <text evidence="2">The sequence shown here is derived from an EMBL/GenBank/DDBJ whole genome shotgun (WGS) entry which is preliminary data.</text>
</comment>
<feature type="region of interest" description="Disordered" evidence="1">
    <location>
        <begin position="112"/>
        <end position="132"/>
    </location>
</feature>
<gene>
    <name evidence="2" type="ORF">K0M31_014076</name>
</gene>
<feature type="compositionally biased region" description="Basic residues" evidence="1">
    <location>
        <begin position="38"/>
        <end position="47"/>
    </location>
</feature>
<evidence type="ECO:0000313" key="2">
    <source>
        <dbReference type="EMBL" id="KAK1132691.1"/>
    </source>
</evidence>
<reference evidence="2" key="1">
    <citation type="submission" date="2021-10" db="EMBL/GenBank/DDBJ databases">
        <title>Melipona bicolor Genome sequencing and assembly.</title>
        <authorList>
            <person name="Araujo N.S."/>
            <person name="Arias M.C."/>
        </authorList>
    </citation>
    <scope>NUCLEOTIDE SEQUENCE</scope>
    <source>
        <strain evidence="2">USP_2M_L1-L4_2017</strain>
        <tissue evidence="2">Whole body</tissue>
    </source>
</reference>
<feature type="region of interest" description="Disordered" evidence="1">
    <location>
        <begin position="1"/>
        <end position="81"/>
    </location>
</feature>
<evidence type="ECO:0000256" key="1">
    <source>
        <dbReference type="SAM" id="MobiDB-lite"/>
    </source>
</evidence>